<evidence type="ECO:0000256" key="7">
    <source>
        <dbReference type="ARBA" id="ARBA00023163"/>
    </source>
</evidence>
<feature type="compositionally biased region" description="Acidic residues" evidence="10">
    <location>
        <begin position="123"/>
        <end position="140"/>
    </location>
</feature>
<feature type="compositionally biased region" description="Basic and acidic residues" evidence="10">
    <location>
        <begin position="229"/>
        <end position="248"/>
    </location>
</feature>
<evidence type="ECO:0000259" key="11">
    <source>
        <dbReference type="PROSITE" id="PS50157"/>
    </source>
</evidence>
<comment type="subcellular location">
    <subcellularLocation>
        <location evidence="1">Nucleus</location>
    </subcellularLocation>
</comment>
<reference evidence="13" key="1">
    <citation type="submission" date="2025-08" db="UniProtKB">
        <authorList>
            <consortium name="RefSeq"/>
        </authorList>
    </citation>
    <scope>IDENTIFICATION</scope>
</reference>
<dbReference type="InterPro" id="IPR036236">
    <property type="entry name" value="Znf_C2H2_sf"/>
</dbReference>
<keyword evidence="3" id="KW-0677">Repeat</keyword>
<evidence type="ECO:0000256" key="5">
    <source>
        <dbReference type="ARBA" id="ARBA00022833"/>
    </source>
</evidence>
<dbReference type="GO" id="GO:0005634">
    <property type="term" value="C:nucleus"/>
    <property type="evidence" value="ECO:0007669"/>
    <property type="project" value="UniProtKB-SubCell"/>
</dbReference>
<dbReference type="PROSITE" id="PS00028">
    <property type="entry name" value="ZINC_FINGER_C2H2_1"/>
    <property type="match status" value="5"/>
</dbReference>
<feature type="compositionally biased region" description="Basic and acidic residues" evidence="10">
    <location>
        <begin position="141"/>
        <end position="163"/>
    </location>
</feature>
<dbReference type="PANTHER" id="PTHR47772">
    <property type="entry name" value="ZINC FINGER PROTEIN 200"/>
    <property type="match status" value="1"/>
</dbReference>
<dbReference type="RefSeq" id="XP_018496758.1">
    <property type="nucleotide sequence ID" value="XM_018641242.1"/>
</dbReference>
<feature type="region of interest" description="Disordered" evidence="10">
    <location>
        <begin position="1"/>
        <end position="72"/>
    </location>
</feature>
<dbReference type="AlphaFoldDB" id="A0AAJ7L821"/>
<organism evidence="12 13">
    <name type="scientific">Galendromus occidentalis</name>
    <name type="common">western predatory mite</name>
    <dbReference type="NCBI Taxonomy" id="34638"/>
    <lineage>
        <taxon>Eukaryota</taxon>
        <taxon>Metazoa</taxon>
        <taxon>Ecdysozoa</taxon>
        <taxon>Arthropoda</taxon>
        <taxon>Chelicerata</taxon>
        <taxon>Arachnida</taxon>
        <taxon>Acari</taxon>
        <taxon>Parasitiformes</taxon>
        <taxon>Mesostigmata</taxon>
        <taxon>Gamasina</taxon>
        <taxon>Phytoseioidea</taxon>
        <taxon>Phytoseiidae</taxon>
        <taxon>Typhlodrominae</taxon>
        <taxon>Galendromus</taxon>
    </lineage>
</organism>
<feature type="compositionally biased region" description="Polar residues" evidence="10">
    <location>
        <begin position="100"/>
        <end position="113"/>
    </location>
</feature>
<evidence type="ECO:0000313" key="13">
    <source>
        <dbReference type="RefSeq" id="XP_018496758.1"/>
    </source>
</evidence>
<evidence type="ECO:0000256" key="8">
    <source>
        <dbReference type="ARBA" id="ARBA00023242"/>
    </source>
</evidence>
<evidence type="ECO:0000256" key="9">
    <source>
        <dbReference type="PROSITE-ProRule" id="PRU00042"/>
    </source>
</evidence>
<dbReference type="PANTHER" id="PTHR47772:SF1">
    <property type="entry name" value="ZINC FINGER PROTEIN 200"/>
    <property type="match status" value="1"/>
</dbReference>
<evidence type="ECO:0000256" key="6">
    <source>
        <dbReference type="ARBA" id="ARBA00023015"/>
    </source>
</evidence>
<keyword evidence="8" id="KW-0539">Nucleus</keyword>
<evidence type="ECO:0000256" key="2">
    <source>
        <dbReference type="ARBA" id="ARBA00022723"/>
    </source>
</evidence>
<evidence type="ECO:0000256" key="1">
    <source>
        <dbReference type="ARBA" id="ARBA00004123"/>
    </source>
</evidence>
<dbReference type="Gene3D" id="3.30.160.60">
    <property type="entry name" value="Classic Zinc Finger"/>
    <property type="match status" value="2"/>
</dbReference>
<keyword evidence="5" id="KW-0862">Zinc</keyword>
<dbReference type="SUPFAM" id="SSF57667">
    <property type="entry name" value="beta-beta-alpha zinc fingers"/>
    <property type="match status" value="1"/>
</dbReference>
<evidence type="ECO:0000313" key="12">
    <source>
        <dbReference type="Proteomes" id="UP000694867"/>
    </source>
</evidence>
<accession>A0AAJ7L821</accession>
<gene>
    <name evidence="13" type="primary">LOC108864868</name>
</gene>
<protein>
    <submittedName>
        <fullName evidence="13">Zinc finger protein 497</fullName>
    </submittedName>
</protein>
<evidence type="ECO:0000256" key="4">
    <source>
        <dbReference type="ARBA" id="ARBA00022771"/>
    </source>
</evidence>
<dbReference type="InterPro" id="IPR013087">
    <property type="entry name" value="Znf_C2H2_type"/>
</dbReference>
<keyword evidence="6" id="KW-0805">Transcription regulation</keyword>
<dbReference type="KEGG" id="goe:108864868"/>
<evidence type="ECO:0000256" key="10">
    <source>
        <dbReference type="SAM" id="MobiDB-lite"/>
    </source>
</evidence>
<name>A0AAJ7L821_9ACAR</name>
<dbReference type="GO" id="GO:0008270">
    <property type="term" value="F:zinc ion binding"/>
    <property type="evidence" value="ECO:0007669"/>
    <property type="project" value="UniProtKB-KW"/>
</dbReference>
<dbReference type="Proteomes" id="UP000694867">
    <property type="component" value="Unplaced"/>
</dbReference>
<dbReference type="GeneID" id="108864868"/>
<keyword evidence="2" id="KW-0479">Metal-binding</keyword>
<feature type="region of interest" description="Disordered" evidence="10">
    <location>
        <begin position="98"/>
        <end position="248"/>
    </location>
</feature>
<keyword evidence="4 9" id="KW-0863">Zinc-finger</keyword>
<feature type="domain" description="C2H2-type" evidence="11">
    <location>
        <begin position="431"/>
        <end position="458"/>
    </location>
</feature>
<dbReference type="InterPro" id="IPR050636">
    <property type="entry name" value="C2H2-ZF_domain-containing"/>
</dbReference>
<keyword evidence="7" id="KW-0804">Transcription</keyword>
<proteinExistence type="predicted"/>
<feature type="domain" description="C2H2-type" evidence="11">
    <location>
        <begin position="459"/>
        <end position="486"/>
    </location>
</feature>
<evidence type="ECO:0000256" key="3">
    <source>
        <dbReference type="ARBA" id="ARBA00022737"/>
    </source>
</evidence>
<dbReference type="PROSITE" id="PS50157">
    <property type="entry name" value="ZINC_FINGER_C2H2_2"/>
    <property type="match status" value="2"/>
</dbReference>
<sequence>MASQRSNSGDGGKAIQEVESAAESSSRDDSPSSDFSSDWSLLGQISDERSSTSSSETRGHMSRANPDEDPVDFVYERLFGGCTPEQVQRFKEEMRELESSTRGVASLSDISSVEQKEAALEKCEDDDWQDEKDDWMDEDDHCLAEDDSCHGDKDEDGVDHGDFDSSGDEYFSCDEHQGDAGDDASEEPSPPGLGSATCDAPIPAGPRSETANGDASHGGAPADVSEQSPETKQRTPVAPEHRSVGQARIRAERNGRITFIGGLDGEGIGEMSSEDPLSDYIPQVRLDPLLGEGNGQQGPREFRSWLRMGAPRSPPSWQDTLPAREGLYRWDCPVCLCAFESVLGWDSHLRLHARRTPNVCAKCLMILPSEPTVLEHLKLHLADKVFPCHRCRITFESNYQLIVHRAEHGCLASLPPGDHGNVSSLGEMPAYDCPLCPARFASTFGLAAHRGWHEGNQSFQCTSCRLLFFSPRDFLEHRRTHLQLETFLCDRCDCRFRTQTELQFHRQCNDGMQHLAELMQSQHELRQSHSR</sequence>
<dbReference type="SMART" id="SM00355">
    <property type="entry name" value="ZnF_C2H2"/>
    <property type="match status" value="6"/>
</dbReference>
<keyword evidence="12" id="KW-1185">Reference proteome</keyword>